<dbReference type="EMBL" id="BARW01015729">
    <property type="protein sequence ID" value="GAI98234.1"/>
    <property type="molecule type" value="Genomic_DNA"/>
</dbReference>
<sequence>QINEVLLKNSIIGGLDISHMIDNAMLLCVTEVNTKQDIDRLVEILRAL</sequence>
<organism evidence="1">
    <name type="scientific">marine sediment metagenome</name>
    <dbReference type="NCBI Taxonomy" id="412755"/>
    <lineage>
        <taxon>unclassified sequences</taxon>
        <taxon>metagenomes</taxon>
        <taxon>ecological metagenomes</taxon>
    </lineage>
</organism>
<feature type="non-terminal residue" evidence="1">
    <location>
        <position position="1"/>
    </location>
</feature>
<evidence type="ECO:0000313" key="1">
    <source>
        <dbReference type="EMBL" id="GAI98234.1"/>
    </source>
</evidence>
<proteinExistence type="predicted"/>
<gene>
    <name evidence="1" type="ORF">S12H4_27541</name>
</gene>
<accession>X1V0T2</accession>
<comment type="caution">
    <text evidence="1">The sequence shown here is derived from an EMBL/GenBank/DDBJ whole genome shotgun (WGS) entry which is preliminary data.</text>
</comment>
<dbReference type="InterPro" id="IPR015422">
    <property type="entry name" value="PyrdxlP-dep_Trfase_small"/>
</dbReference>
<protein>
    <recommendedName>
        <fullName evidence="2">Glycine dehydrogenase (aminomethyl-transferring)</fullName>
    </recommendedName>
</protein>
<reference evidence="1" key="1">
    <citation type="journal article" date="2014" name="Front. Microbiol.">
        <title>High frequency of phylogenetically diverse reductive dehalogenase-homologous genes in deep subseafloor sedimentary metagenomes.</title>
        <authorList>
            <person name="Kawai M."/>
            <person name="Futagami T."/>
            <person name="Toyoda A."/>
            <person name="Takaki Y."/>
            <person name="Nishi S."/>
            <person name="Hori S."/>
            <person name="Arai W."/>
            <person name="Tsubouchi T."/>
            <person name="Morono Y."/>
            <person name="Uchiyama I."/>
            <person name="Ito T."/>
            <person name="Fujiyama A."/>
            <person name="Inagaki F."/>
            <person name="Takami H."/>
        </authorList>
    </citation>
    <scope>NUCLEOTIDE SEQUENCE</scope>
    <source>
        <strain evidence="1">Expedition CK06-06</strain>
    </source>
</reference>
<dbReference type="AlphaFoldDB" id="X1V0T2"/>
<evidence type="ECO:0008006" key="2">
    <source>
        <dbReference type="Google" id="ProtNLM"/>
    </source>
</evidence>
<name>X1V0T2_9ZZZZ</name>
<dbReference type="Gene3D" id="3.90.1150.10">
    <property type="entry name" value="Aspartate Aminotransferase, domain 1"/>
    <property type="match status" value="1"/>
</dbReference>